<protein>
    <submittedName>
        <fullName evidence="1">Uncharacterized protein</fullName>
    </submittedName>
</protein>
<reference evidence="1 2" key="1">
    <citation type="submission" date="2019-02" db="EMBL/GenBank/DDBJ databases">
        <title>Draft genome sequences of novel Actinobacteria.</title>
        <authorList>
            <person name="Sahin N."/>
            <person name="Ay H."/>
            <person name="Saygin H."/>
        </authorList>
    </citation>
    <scope>NUCLEOTIDE SEQUENCE [LARGE SCALE GENOMIC DNA]</scope>
    <source>
        <strain evidence="1 2">JCM 30529</strain>
    </source>
</reference>
<accession>A0ABY2DJ57</accession>
<gene>
    <name evidence="1" type="ORF">E1091_05750</name>
</gene>
<dbReference type="Proteomes" id="UP000295626">
    <property type="component" value="Unassembled WGS sequence"/>
</dbReference>
<proteinExistence type="predicted"/>
<keyword evidence="2" id="KW-1185">Reference proteome</keyword>
<organism evidence="1 2">
    <name type="scientific">Micromonospora fluostatini</name>
    <dbReference type="NCBI Taxonomy" id="1629071"/>
    <lineage>
        <taxon>Bacteria</taxon>
        <taxon>Bacillati</taxon>
        <taxon>Actinomycetota</taxon>
        <taxon>Actinomycetes</taxon>
        <taxon>Micromonosporales</taxon>
        <taxon>Micromonosporaceae</taxon>
        <taxon>Micromonospora</taxon>
    </lineage>
</organism>
<sequence length="184" mass="20242">MTWRVGVGDEAARVVAARAAEWLARENGTGILEQVMQLGFKHAEELREVREEIGRGDLEAAARECADLVITARTSQCGLLGRRHAGRPVPVAAATTQDNIELQEWELTNAVLDIGKIGVAWRAQNPRKRARGEHLCTEDVVDHLDEVVLQACRLIHALGCDIYEVLLAGANKVHARLDEMGVPR</sequence>
<evidence type="ECO:0000313" key="2">
    <source>
        <dbReference type="Proteomes" id="UP000295626"/>
    </source>
</evidence>
<name>A0ABY2DJ57_9ACTN</name>
<evidence type="ECO:0000313" key="1">
    <source>
        <dbReference type="EMBL" id="TDC00021.1"/>
    </source>
</evidence>
<comment type="caution">
    <text evidence="1">The sequence shown here is derived from an EMBL/GenBank/DDBJ whole genome shotgun (WGS) entry which is preliminary data.</text>
</comment>
<dbReference type="EMBL" id="SMKE01000130">
    <property type="protein sequence ID" value="TDC00021.1"/>
    <property type="molecule type" value="Genomic_DNA"/>
</dbReference>